<comment type="caution">
    <text evidence="1">The sequence shown here is derived from an EMBL/GenBank/DDBJ whole genome shotgun (WGS) entry which is preliminary data.</text>
</comment>
<proteinExistence type="predicted"/>
<dbReference type="EMBL" id="JAWDGP010001095">
    <property type="protein sequence ID" value="KAK3794722.1"/>
    <property type="molecule type" value="Genomic_DNA"/>
</dbReference>
<name>A0AAE1AVN4_9GAST</name>
<dbReference type="Proteomes" id="UP001283361">
    <property type="component" value="Unassembled WGS sequence"/>
</dbReference>
<evidence type="ECO:0000313" key="2">
    <source>
        <dbReference type="Proteomes" id="UP001283361"/>
    </source>
</evidence>
<evidence type="ECO:0000313" key="1">
    <source>
        <dbReference type="EMBL" id="KAK3794722.1"/>
    </source>
</evidence>
<dbReference type="AlphaFoldDB" id="A0AAE1AVN4"/>
<keyword evidence="2" id="KW-1185">Reference proteome</keyword>
<gene>
    <name evidence="1" type="ORF">RRG08_014787</name>
</gene>
<accession>A0AAE1AVN4</accession>
<organism evidence="1 2">
    <name type="scientific">Elysia crispata</name>
    <name type="common">lettuce slug</name>
    <dbReference type="NCBI Taxonomy" id="231223"/>
    <lineage>
        <taxon>Eukaryota</taxon>
        <taxon>Metazoa</taxon>
        <taxon>Spiralia</taxon>
        <taxon>Lophotrochozoa</taxon>
        <taxon>Mollusca</taxon>
        <taxon>Gastropoda</taxon>
        <taxon>Heterobranchia</taxon>
        <taxon>Euthyneura</taxon>
        <taxon>Panpulmonata</taxon>
        <taxon>Sacoglossa</taxon>
        <taxon>Placobranchoidea</taxon>
        <taxon>Plakobranchidae</taxon>
        <taxon>Elysia</taxon>
    </lineage>
</organism>
<sequence>MPAPTILHLELKLRTRSSQRNSTLIRIALSLLQDCSGTLPASRTRNKRKLRVGMFQGRPGRLAAVWTWLKRFRLNTDSEFIQVYPIIKPSVINTCTLITCTLHHFMLTPSEIKLGTAQSIIDGLHPEKNSQADAQ</sequence>
<reference evidence="1" key="1">
    <citation type="journal article" date="2023" name="G3 (Bethesda)">
        <title>A reference genome for the long-term kleptoplast-retaining sea slug Elysia crispata morphotype clarki.</title>
        <authorList>
            <person name="Eastman K.E."/>
            <person name="Pendleton A.L."/>
            <person name="Shaikh M.A."/>
            <person name="Suttiyut T."/>
            <person name="Ogas R."/>
            <person name="Tomko P."/>
            <person name="Gavelis G."/>
            <person name="Widhalm J.R."/>
            <person name="Wisecaver J.H."/>
        </authorList>
    </citation>
    <scope>NUCLEOTIDE SEQUENCE</scope>
    <source>
        <strain evidence="1">ECLA1</strain>
    </source>
</reference>
<protein>
    <submittedName>
        <fullName evidence="1">Uncharacterized protein</fullName>
    </submittedName>
</protein>